<keyword evidence="1 4" id="KW-0963">Cytoplasm</keyword>
<dbReference type="KEGG" id="orb:IPMB12_11570"/>
<dbReference type="InterPro" id="IPR036442">
    <property type="entry name" value="ProQ/FinO_sf"/>
</dbReference>
<evidence type="ECO:0000256" key="2">
    <source>
        <dbReference type="ARBA" id="ARBA00022884"/>
    </source>
</evidence>
<feature type="region of interest" description="Disordered" evidence="5">
    <location>
        <begin position="106"/>
        <end position="156"/>
    </location>
</feature>
<proteinExistence type="inferred from homology"/>
<evidence type="ECO:0000313" key="7">
    <source>
        <dbReference type="EMBL" id="QIQ22269.1"/>
    </source>
</evidence>
<sequence>MENQSKLKTSKEIISYLSAEFPQCFTLEGDAKPLKIGIFQDLVTRLADDENVSNAKLRSALRTYTMSWRYLHSIKEGVHRVDLDGNSGEVLTAEHVAHAQQQLKEAKEKVKAQRIAESKNNKKSDKSAPAKFVKKPKTANSSVNPKTKETNKTAVAPKAQPAVSYKKADLSRLNVGDEVKVSLSRNPVSATLTAIEKDCVKVKIASGMELTVKPEHIVV</sequence>
<dbReference type="RefSeq" id="WP_166917565.1">
    <property type="nucleotide sequence ID" value="NZ_CP050253.1"/>
</dbReference>
<dbReference type="EMBL" id="CP050253">
    <property type="protein sequence ID" value="QIQ22269.1"/>
    <property type="molecule type" value="Genomic_DNA"/>
</dbReference>
<dbReference type="InterPro" id="IPR035236">
    <property type="entry name" value="ProQ_C"/>
</dbReference>
<dbReference type="AlphaFoldDB" id="A0A6G9IEN7"/>
<name>A0A6G9IEN7_9GAMM</name>
<gene>
    <name evidence="4 7" type="primary">proQ</name>
    <name evidence="7" type="ORF">IPMB12_11570</name>
</gene>
<dbReference type="PANTHER" id="PTHR38106">
    <property type="entry name" value="RNA CHAPERONE PROQ"/>
    <property type="match status" value="1"/>
</dbReference>
<accession>A0A6G9IEN7</accession>
<dbReference type="Proteomes" id="UP000501168">
    <property type="component" value="Chromosome"/>
</dbReference>
<evidence type="ECO:0000259" key="6">
    <source>
        <dbReference type="SMART" id="SM00945"/>
    </source>
</evidence>
<organism evidence="7 8">
    <name type="scientific">Zophobihabitans entericus</name>
    <dbReference type="NCBI Taxonomy" id="1635327"/>
    <lineage>
        <taxon>Bacteria</taxon>
        <taxon>Pseudomonadati</taxon>
        <taxon>Pseudomonadota</taxon>
        <taxon>Gammaproteobacteria</taxon>
        <taxon>Orbales</taxon>
        <taxon>Orbaceae</taxon>
        <taxon>Zophobihabitans</taxon>
    </lineage>
</organism>
<reference evidence="7 8" key="1">
    <citation type="submission" date="2020-03" db="EMBL/GenBank/DDBJ databases">
        <title>Complete genome sequence of Orbus sp. IPMB12 (BCRC 80908).</title>
        <authorList>
            <person name="Lo W.-S."/>
            <person name="Chang T.-H."/>
            <person name="Kuo C.-H."/>
        </authorList>
    </citation>
    <scope>NUCLEOTIDE SEQUENCE [LARGE SCALE GENOMIC DNA]</scope>
    <source>
        <strain evidence="7 8">IPMB12</strain>
    </source>
</reference>
<evidence type="ECO:0000313" key="8">
    <source>
        <dbReference type="Proteomes" id="UP000501168"/>
    </source>
</evidence>
<dbReference type="PANTHER" id="PTHR38106:SF1">
    <property type="entry name" value="RNA CHAPERONE PROQ"/>
    <property type="match status" value="1"/>
</dbReference>
<dbReference type="Pfam" id="PF17516">
    <property type="entry name" value="ProQ_C"/>
    <property type="match status" value="1"/>
</dbReference>
<evidence type="ECO:0000256" key="4">
    <source>
        <dbReference type="HAMAP-Rule" id="MF_00749"/>
    </source>
</evidence>
<dbReference type="FunCoup" id="A0A6G9IEN7">
    <property type="interactions" value="40"/>
</dbReference>
<dbReference type="GO" id="GO:0010608">
    <property type="term" value="P:post-transcriptional regulation of gene expression"/>
    <property type="evidence" value="ECO:0007669"/>
    <property type="project" value="InterPro"/>
</dbReference>
<dbReference type="InterPro" id="IPR016103">
    <property type="entry name" value="ProQ/FinO"/>
</dbReference>
<feature type="domain" description="ProQ/FinO" evidence="6">
    <location>
        <begin position="5"/>
        <end position="119"/>
    </location>
</feature>
<comment type="subcellular location">
    <subcellularLocation>
        <location evidence="4">Cytoplasm</location>
    </subcellularLocation>
</comment>
<dbReference type="InParanoid" id="A0A6G9IEN7"/>
<dbReference type="GO" id="GO:0034057">
    <property type="term" value="F:RNA strand-exchange activity"/>
    <property type="evidence" value="ECO:0007669"/>
    <property type="project" value="UniProtKB-UniRule"/>
</dbReference>
<evidence type="ECO:0000256" key="1">
    <source>
        <dbReference type="ARBA" id="ARBA00022490"/>
    </source>
</evidence>
<dbReference type="GO" id="GO:0033592">
    <property type="term" value="F:RNA strand annealing activity"/>
    <property type="evidence" value="ECO:0007669"/>
    <property type="project" value="UniProtKB-UniRule"/>
</dbReference>
<feature type="compositionally biased region" description="Basic and acidic residues" evidence="5">
    <location>
        <begin position="106"/>
        <end position="128"/>
    </location>
</feature>
<comment type="function">
    <text evidence="4">RNA chaperone with significant RNA binding, RNA strand exchange and RNA duplexing activities.</text>
</comment>
<dbReference type="SMART" id="SM00945">
    <property type="entry name" value="ProQ"/>
    <property type="match status" value="1"/>
</dbReference>
<dbReference type="SUPFAM" id="SSF48657">
    <property type="entry name" value="FinO-like"/>
    <property type="match status" value="1"/>
</dbReference>
<dbReference type="HAMAP" id="MF_00749">
    <property type="entry name" value="ProQ"/>
    <property type="match status" value="1"/>
</dbReference>
<comment type="similarity">
    <text evidence="4">Belongs to the ProQ family.</text>
</comment>
<evidence type="ECO:0000256" key="3">
    <source>
        <dbReference type="ARBA" id="ARBA00023186"/>
    </source>
</evidence>
<keyword evidence="8" id="KW-1185">Reference proteome</keyword>
<dbReference type="Pfam" id="PF04352">
    <property type="entry name" value="ProQ"/>
    <property type="match status" value="1"/>
</dbReference>
<dbReference type="NCBIfam" id="NF003434">
    <property type="entry name" value="PRK04950.1"/>
    <property type="match status" value="1"/>
</dbReference>
<evidence type="ECO:0000256" key="5">
    <source>
        <dbReference type="SAM" id="MobiDB-lite"/>
    </source>
</evidence>
<dbReference type="Gene3D" id="1.10.1710.10">
    <property type="entry name" value="ProQ/FinO domain"/>
    <property type="match status" value="1"/>
</dbReference>
<dbReference type="GO" id="GO:0005829">
    <property type="term" value="C:cytosol"/>
    <property type="evidence" value="ECO:0007669"/>
    <property type="project" value="TreeGrafter"/>
</dbReference>
<keyword evidence="2 4" id="KW-0694">RNA-binding</keyword>
<dbReference type="InterPro" id="IPR023529">
    <property type="entry name" value="ProQ"/>
</dbReference>
<keyword evidence="3 4" id="KW-0143">Chaperone</keyword>
<protein>
    <recommendedName>
        <fullName evidence="4">RNA chaperone ProQ</fullName>
    </recommendedName>
</protein>